<proteinExistence type="predicted"/>
<sequence>MRNVISEVKEQLLKDVLQSELAVKLLTNTSQVSLPAKELRYKQVYPWMKIPRTIEEAKVFVTFDVTRLAPITGATRAYRLDVWVLVHDSMMVVDKQVADSLGLKGQRGVRTDLLENCLDEIVNGSTEYTFDRLEGGESEPFTAADDFKGRHFTYRFRGWNRVGDKV</sequence>
<dbReference type="EMBL" id="BK014910">
    <property type="protein sequence ID" value="DAD82003.1"/>
    <property type="molecule type" value="Genomic_DNA"/>
</dbReference>
<reference evidence="1" key="1">
    <citation type="journal article" date="2021" name="Proc. Natl. Acad. Sci. U.S.A.">
        <title>A Catalog of Tens of Thousands of Viruses from Human Metagenomes Reveals Hidden Associations with Chronic Diseases.</title>
        <authorList>
            <person name="Tisza M.J."/>
            <person name="Buck C.B."/>
        </authorList>
    </citation>
    <scope>NUCLEOTIDE SEQUENCE</scope>
    <source>
        <strain evidence="1">CtAvK3</strain>
    </source>
</reference>
<protein>
    <submittedName>
        <fullName evidence="1">Uncharacterized protein</fullName>
    </submittedName>
</protein>
<accession>A0A8S5MJD8</accession>
<evidence type="ECO:0000313" key="1">
    <source>
        <dbReference type="EMBL" id="DAD82003.1"/>
    </source>
</evidence>
<name>A0A8S5MJD8_9CAUD</name>
<organism evidence="1">
    <name type="scientific">Siphoviridae sp. ctAvK3</name>
    <dbReference type="NCBI Taxonomy" id="2826184"/>
    <lineage>
        <taxon>Viruses</taxon>
        <taxon>Duplodnaviria</taxon>
        <taxon>Heunggongvirae</taxon>
        <taxon>Uroviricota</taxon>
        <taxon>Caudoviricetes</taxon>
    </lineage>
</organism>